<dbReference type="EMBL" id="CP034338">
    <property type="protein sequence ID" value="AZL71387.1"/>
    <property type="molecule type" value="Genomic_DNA"/>
</dbReference>
<dbReference type="KEGG" id="pory:EJA05_02840"/>
<accession>A0A3S8USU0</accession>
<protein>
    <submittedName>
        <fullName evidence="1">Uncharacterized protein</fullName>
    </submittedName>
</protein>
<reference evidence="1 2" key="1">
    <citation type="submission" date="2018-12" db="EMBL/GenBank/DDBJ databases">
        <authorList>
            <person name="Li S."/>
            <person name="Yang R."/>
            <person name="Chen G."/>
            <person name="Zou L."/>
            <person name="Zhang C."/>
            <person name="Chen Y."/>
            <person name="Liu Z."/>
            <person name="Li Y."/>
            <person name="Yan Y."/>
            <person name="Huang M."/>
            <person name="Chen T."/>
        </authorList>
    </citation>
    <scope>NUCLEOTIDE SEQUENCE [LARGE SCALE GENOMIC DNA]</scope>
    <source>
        <strain evidence="1 2">1257</strain>
    </source>
</reference>
<evidence type="ECO:0000313" key="1">
    <source>
        <dbReference type="EMBL" id="AZL71387.1"/>
    </source>
</evidence>
<organism evidence="1 2">
    <name type="scientific">Pseudomonas entomophila</name>
    <dbReference type="NCBI Taxonomy" id="312306"/>
    <lineage>
        <taxon>Bacteria</taxon>
        <taxon>Pseudomonadati</taxon>
        <taxon>Pseudomonadota</taxon>
        <taxon>Gammaproteobacteria</taxon>
        <taxon>Pseudomonadales</taxon>
        <taxon>Pseudomonadaceae</taxon>
        <taxon>Pseudomonas</taxon>
    </lineage>
</organism>
<dbReference type="Proteomes" id="UP000268230">
    <property type="component" value="Chromosome"/>
</dbReference>
<proteinExistence type="predicted"/>
<sequence length="108" mass="12521">MDKGHFKGGRDTFSLYGGRLVDLSGGDRVETYEAPVIKHDLSVVEDREIIEGHELVNMWGDEDLSDRLARYYDSGINRDDLKFEIFPGLWNDREALRPLTRRLPIPMR</sequence>
<name>A0A3S8USU0_9PSED</name>
<evidence type="ECO:0000313" key="2">
    <source>
        <dbReference type="Proteomes" id="UP000268230"/>
    </source>
</evidence>
<dbReference type="AlphaFoldDB" id="A0A3S8USU0"/>
<dbReference type="OrthoDB" id="6954833at2"/>
<gene>
    <name evidence="1" type="ORF">EJA05_02840</name>
</gene>